<dbReference type="GO" id="GO:0003911">
    <property type="term" value="F:DNA ligase (NAD+) activity"/>
    <property type="evidence" value="ECO:0007669"/>
    <property type="project" value="UniProtKB-EC"/>
</dbReference>
<dbReference type="Proteomes" id="UP000274458">
    <property type="component" value="Chromosome"/>
</dbReference>
<evidence type="ECO:0000256" key="6">
    <source>
        <dbReference type="ARBA" id="ARBA00023204"/>
    </source>
</evidence>
<dbReference type="Pfam" id="PF03120">
    <property type="entry name" value="OB_DNA_ligase"/>
    <property type="match status" value="1"/>
</dbReference>
<keyword evidence="10" id="KW-1185">Reference proteome</keyword>
<dbReference type="SUPFAM" id="SSF50249">
    <property type="entry name" value="Nucleic acid-binding proteins"/>
    <property type="match status" value="1"/>
</dbReference>
<evidence type="ECO:0000313" key="9">
    <source>
        <dbReference type="EMBL" id="AZP36351.1"/>
    </source>
</evidence>
<evidence type="ECO:0000256" key="2">
    <source>
        <dbReference type="ARBA" id="ARBA00022598"/>
    </source>
</evidence>
<dbReference type="Pfam" id="PF01653">
    <property type="entry name" value="DNA_ligase_aden"/>
    <property type="match status" value="1"/>
</dbReference>
<sequence length="578" mass="68453">MKNIKNIILKIKKKIIYYDYLYRNLSYSEIPDYEYDKLINKFNILKKKYFFNEKKYLNKINYNYFNNNKIKKKKHLYPMLSLKHYYNINKIYYFYKKIYNIVKIKFNLCCELKIDGVSISLIYKKGNLIKAITKGNGYFGDDITTNILSINNIPLTLYGYNIPEKIDIRGEIFITYKNFNKITKKNDIYFLNTRNTTSGALRNINTKITSNKNLTFLCYDIGFIKPNLLNDSHFKNLKKVNKWGIPIHNFIKKFSKIENIKNFFLNSNINRKYFGFDNDGIVIKIDSKKLQNKVGYNNKYPKWAIAIKFKSQEKISKVINIIFNVSKYGIIIPIAIIKTVNILGNKINKITLHNKKNIETLNLYIGDFVIVKLLGDVIPQITKVILSKRNKKIKKIIFPKFCPSCKYKLKFIKNKNIYKCIENLSCKIQLEEKIKNFVSKKGFNITIIKKNIIHELIKKKIVKNILDIFKLNYKILLKLNKINKNILYRILISINKSKNIHLSNFIYSLGIKNIGRILSLNIAKHFKYLKNIIYADLKKLILVPKIKKKTAKNIFNFMKNKKNKIIISKIIKYINIYN</sequence>
<dbReference type="GO" id="GO:0006260">
    <property type="term" value="P:DNA replication"/>
    <property type="evidence" value="ECO:0007669"/>
    <property type="project" value="UniProtKB-KW"/>
</dbReference>
<protein>
    <recommendedName>
        <fullName evidence="1">DNA ligase (NAD(+))</fullName>
        <ecNumber evidence="1">6.5.1.2</ecNumber>
    </recommendedName>
</protein>
<keyword evidence="5" id="KW-0520">NAD</keyword>
<dbReference type="EMBL" id="CP026513">
    <property type="protein sequence ID" value="AZP36351.1"/>
    <property type="molecule type" value="Genomic_DNA"/>
</dbReference>
<dbReference type="Gene3D" id="2.40.50.140">
    <property type="entry name" value="Nucleic acid-binding proteins"/>
    <property type="match status" value="1"/>
</dbReference>
<dbReference type="InterPro" id="IPR010994">
    <property type="entry name" value="RuvA_2-like"/>
</dbReference>
<evidence type="ECO:0000256" key="3">
    <source>
        <dbReference type="ARBA" id="ARBA00022705"/>
    </source>
</evidence>
<dbReference type="KEGG" id="aade:C3B56_00258"/>
<evidence type="ECO:0000256" key="4">
    <source>
        <dbReference type="ARBA" id="ARBA00022763"/>
    </source>
</evidence>
<dbReference type="InterPro" id="IPR013840">
    <property type="entry name" value="DNAligase_N"/>
</dbReference>
<dbReference type="OrthoDB" id="9759736at2"/>
<dbReference type="Pfam" id="PF12826">
    <property type="entry name" value="HHH_2"/>
    <property type="match status" value="1"/>
</dbReference>
<keyword evidence="3" id="KW-0235">DNA replication</keyword>
<evidence type="ECO:0000256" key="1">
    <source>
        <dbReference type="ARBA" id="ARBA00012722"/>
    </source>
</evidence>
<dbReference type="NCBIfam" id="NF005932">
    <property type="entry name" value="PRK07956.1"/>
    <property type="match status" value="1"/>
</dbReference>
<evidence type="ECO:0000256" key="7">
    <source>
        <dbReference type="ARBA" id="ARBA00034005"/>
    </source>
</evidence>
<evidence type="ECO:0000313" key="10">
    <source>
        <dbReference type="Proteomes" id="UP000274458"/>
    </source>
</evidence>
<keyword evidence="4" id="KW-0227">DNA damage</keyword>
<dbReference type="Gene3D" id="1.10.287.610">
    <property type="entry name" value="Helix hairpin bin"/>
    <property type="match status" value="1"/>
</dbReference>
<dbReference type="Gene3D" id="1.10.150.20">
    <property type="entry name" value="5' to 3' exonuclease, C-terminal subdomain"/>
    <property type="match status" value="2"/>
</dbReference>
<organism evidence="9 10">
    <name type="scientific">Candidatus Annandia adelgestsuga</name>
    <dbReference type="NCBI Taxonomy" id="1302411"/>
    <lineage>
        <taxon>Bacteria</taxon>
        <taxon>Pseudomonadati</taxon>
        <taxon>Pseudomonadota</taxon>
        <taxon>Gammaproteobacteria</taxon>
        <taxon>Enterobacterales</taxon>
        <taxon>Enterobacteriaceae</taxon>
        <taxon>Candidatus Annandia</taxon>
    </lineage>
</organism>
<comment type="catalytic activity">
    <reaction evidence="7">
        <text>NAD(+) + (deoxyribonucleotide)n-3'-hydroxyl + 5'-phospho-(deoxyribonucleotide)m = (deoxyribonucleotide)n+m + AMP + beta-nicotinamide D-nucleotide.</text>
        <dbReference type="EC" id="6.5.1.2"/>
    </reaction>
</comment>
<dbReference type="InterPro" id="IPR013839">
    <property type="entry name" value="DNAligase_adenylation"/>
</dbReference>
<evidence type="ECO:0000259" key="8">
    <source>
        <dbReference type="SMART" id="SM00532"/>
    </source>
</evidence>
<dbReference type="InterPro" id="IPR041663">
    <property type="entry name" value="DisA/LigA_HHH"/>
</dbReference>
<dbReference type="InterPro" id="IPR012340">
    <property type="entry name" value="NA-bd_OB-fold"/>
</dbReference>
<dbReference type="RefSeq" id="WP_126071621.1">
    <property type="nucleotide sequence ID" value="NZ_CP026513.1"/>
</dbReference>
<dbReference type="NCBIfam" id="TIGR00575">
    <property type="entry name" value="dnlj"/>
    <property type="match status" value="1"/>
</dbReference>
<reference evidence="9 10" key="1">
    <citation type="journal article" date="2018" name="Genome Biol. Evol.">
        <title>Partnering With a Pest: Genomes of Hemlock Woolly Adelgid Symbionts Reveal Atypical Nutritional Provisioning Patterns in Dual-Obligate Bacteria.</title>
        <authorList>
            <person name="Weglarz K.M."/>
            <person name="Havill N.P."/>
            <person name="Burke G.R."/>
            <person name="von Dohlen C.D."/>
        </authorList>
    </citation>
    <scope>NUCLEOTIDE SEQUENCE [LARGE SCALE GENOMIC DNA]</scope>
    <source>
        <strain evidence="9">ENA</strain>
    </source>
</reference>
<feature type="domain" description="NAD-dependent DNA ligase N-terminal" evidence="8">
    <location>
        <begin position="3"/>
        <end position="442"/>
    </location>
</feature>
<evidence type="ECO:0000256" key="5">
    <source>
        <dbReference type="ARBA" id="ARBA00023027"/>
    </source>
</evidence>
<dbReference type="EC" id="6.5.1.2" evidence="1"/>
<dbReference type="SMART" id="SM00532">
    <property type="entry name" value="LIGANc"/>
    <property type="match status" value="1"/>
</dbReference>
<proteinExistence type="predicted"/>
<keyword evidence="2 9" id="KW-0436">Ligase</keyword>
<gene>
    <name evidence="9" type="primary">ligA</name>
    <name evidence="9" type="ORF">C3B56_00258</name>
</gene>
<dbReference type="SUPFAM" id="SSF56091">
    <property type="entry name" value="DNA ligase/mRNA capping enzyme, catalytic domain"/>
    <property type="match status" value="1"/>
</dbReference>
<dbReference type="GO" id="GO:0046872">
    <property type="term" value="F:metal ion binding"/>
    <property type="evidence" value="ECO:0007669"/>
    <property type="project" value="UniProtKB-KW"/>
</dbReference>
<dbReference type="InterPro" id="IPR004150">
    <property type="entry name" value="NAD_DNA_ligase_OB"/>
</dbReference>
<name>A0A3Q9CLU2_9ENTR</name>
<dbReference type="GO" id="GO:0006281">
    <property type="term" value="P:DNA repair"/>
    <property type="evidence" value="ECO:0007669"/>
    <property type="project" value="UniProtKB-KW"/>
</dbReference>
<dbReference type="AlphaFoldDB" id="A0A3Q9CLU2"/>
<dbReference type="PIRSF" id="PIRSF001604">
    <property type="entry name" value="LigA"/>
    <property type="match status" value="1"/>
</dbReference>
<dbReference type="InterPro" id="IPR001679">
    <property type="entry name" value="DNA_ligase"/>
</dbReference>
<dbReference type="SUPFAM" id="SSF47781">
    <property type="entry name" value="RuvA domain 2-like"/>
    <property type="match status" value="1"/>
</dbReference>
<accession>A0A3Q9CLU2</accession>
<keyword evidence="6" id="KW-0234">DNA repair</keyword>
<dbReference type="Gene3D" id="3.30.470.30">
    <property type="entry name" value="DNA ligase/mRNA capping enzyme"/>
    <property type="match status" value="1"/>
</dbReference>